<evidence type="ECO:0000313" key="2">
    <source>
        <dbReference type="Proteomes" id="UP000765509"/>
    </source>
</evidence>
<name>A0A9Q3IJS8_9BASI</name>
<gene>
    <name evidence="1" type="ORF">O181_081330</name>
</gene>
<dbReference type="EMBL" id="AVOT02046294">
    <property type="protein sequence ID" value="MBW0541615.1"/>
    <property type="molecule type" value="Genomic_DNA"/>
</dbReference>
<dbReference type="OrthoDB" id="2506710at2759"/>
<protein>
    <submittedName>
        <fullName evidence="1">Uncharacterized protein</fullName>
    </submittedName>
</protein>
<organism evidence="1 2">
    <name type="scientific">Austropuccinia psidii MF-1</name>
    <dbReference type="NCBI Taxonomy" id="1389203"/>
    <lineage>
        <taxon>Eukaryota</taxon>
        <taxon>Fungi</taxon>
        <taxon>Dikarya</taxon>
        <taxon>Basidiomycota</taxon>
        <taxon>Pucciniomycotina</taxon>
        <taxon>Pucciniomycetes</taxon>
        <taxon>Pucciniales</taxon>
        <taxon>Sphaerophragmiaceae</taxon>
        <taxon>Austropuccinia</taxon>
    </lineage>
</organism>
<dbReference type="AlphaFoldDB" id="A0A9Q3IJS8"/>
<comment type="caution">
    <text evidence="1">The sequence shown here is derived from an EMBL/GenBank/DDBJ whole genome shotgun (WGS) entry which is preliminary data.</text>
</comment>
<reference evidence="1" key="1">
    <citation type="submission" date="2021-03" db="EMBL/GenBank/DDBJ databases">
        <title>Draft genome sequence of rust myrtle Austropuccinia psidii MF-1, a brazilian biotype.</title>
        <authorList>
            <person name="Quecine M.C."/>
            <person name="Pachon D.M.R."/>
            <person name="Bonatelli M.L."/>
            <person name="Correr F.H."/>
            <person name="Franceschini L.M."/>
            <person name="Leite T.F."/>
            <person name="Margarido G.R.A."/>
            <person name="Almeida C.A."/>
            <person name="Ferrarezi J.A."/>
            <person name="Labate C.A."/>
        </authorList>
    </citation>
    <scope>NUCLEOTIDE SEQUENCE</scope>
    <source>
        <strain evidence="1">MF-1</strain>
    </source>
</reference>
<sequence>MLNIERDRPMSWFLQQKDLLTIHHPDMSEKMVHKRISRKCGVDLEHLIRSRCIDPCSKDDYINSMEYITSRTKIGRSWYKTTTDNKTSGKPIPRGIQIKTQDRAPLKYHKCGIKSNLAKNCTNQTAINEMELEKNQDTKEDNEFNLKGSD</sequence>
<evidence type="ECO:0000313" key="1">
    <source>
        <dbReference type="EMBL" id="MBW0541615.1"/>
    </source>
</evidence>
<proteinExistence type="predicted"/>
<keyword evidence="2" id="KW-1185">Reference proteome</keyword>
<accession>A0A9Q3IJS8</accession>
<dbReference type="Proteomes" id="UP000765509">
    <property type="component" value="Unassembled WGS sequence"/>
</dbReference>